<gene>
    <name evidence="3" type="ORF">AYI70_g1316</name>
</gene>
<dbReference type="Pfam" id="PF08083">
    <property type="entry name" value="PROCN"/>
    <property type="match status" value="1"/>
</dbReference>
<feature type="domain" description="PRO8NT" evidence="1">
    <location>
        <begin position="41"/>
        <end position="192"/>
    </location>
</feature>
<dbReference type="EMBL" id="LSSN01000273">
    <property type="protein sequence ID" value="OMJ24817.1"/>
    <property type="molecule type" value="Genomic_DNA"/>
</dbReference>
<keyword evidence="4" id="KW-1185">Reference proteome</keyword>
<dbReference type="InterPro" id="IPR012591">
    <property type="entry name" value="PRO8NT"/>
</dbReference>
<proteinExistence type="predicted"/>
<accession>A0A1R1YD31</accession>
<dbReference type="InterPro" id="IPR027652">
    <property type="entry name" value="PRP8"/>
</dbReference>
<comment type="caution">
    <text evidence="3">The sequence shown here is derived from an EMBL/GenBank/DDBJ whole genome shotgun (WGS) entry which is preliminary data.</text>
</comment>
<dbReference type="AlphaFoldDB" id="A0A1R1YD31"/>
<dbReference type="Pfam" id="PF08082">
    <property type="entry name" value="PRO8NT"/>
    <property type="match status" value="1"/>
</dbReference>
<dbReference type="GO" id="GO:0030623">
    <property type="term" value="F:U5 snRNA binding"/>
    <property type="evidence" value="ECO:0007669"/>
    <property type="project" value="TreeGrafter"/>
</dbReference>
<feature type="domain" description="PROCN" evidence="2">
    <location>
        <begin position="386"/>
        <end position="485"/>
    </location>
</feature>
<dbReference type="GO" id="GO:0005682">
    <property type="term" value="C:U5 snRNP"/>
    <property type="evidence" value="ECO:0007669"/>
    <property type="project" value="TreeGrafter"/>
</dbReference>
<reference evidence="3 4" key="1">
    <citation type="submission" date="2017-01" db="EMBL/GenBank/DDBJ databases">
        <authorList>
            <person name="Mah S.A."/>
            <person name="Swanson W.J."/>
            <person name="Moy G.W."/>
            <person name="Vacquier V.D."/>
        </authorList>
    </citation>
    <scope>NUCLEOTIDE SEQUENCE [LARGE SCALE GENOMIC DNA]</scope>
    <source>
        <strain evidence="3 4">GSMNP</strain>
    </source>
</reference>
<evidence type="ECO:0000259" key="1">
    <source>
        <dbReference type="Pfam" id="PF08082"/>
    </source>
</evidence>
<dbReference type="GO" id="GO:0017070">
    <property type="term" value="F:U6 snRNA binding"/>
    <property type="evidence" value="ECO:0007669"/>
    <property type="project" value="TreeGrafter"/>
</dbReference>
<feature type="non-terminal residue" evidence="3">
    <location>
        <position position="485"/>
    </location>
</feature>
<dbReference type="InterPro" id="IPR012592">
    <property type="entry name" value="PROCN"/>
</dbReference>
<dbReference type="STRING" id="133412.A0A1R1YD31"/>
<sequence>MEIDNNKSAEKALQDKAKKWAQLNSKKYSEKRRFGFSDQEKAMMPPEHLRKLIKDHGDMTSRKFRLDKRVYLGALKYLPHAVLKLLENIPMPWEQIREVPVLYHITGAITFVNQTPLVIEPLYIAQWGTMWIVMRREKRDRRHFKRMRFPPFDDEEPPLDFGDNLLDVEPLEAIQMDLDDDEDSVVKEWFYDNKALVEDGNFVSGEAYKKWNLSIPIMSNLHRLAGQLLSDIVDPNYYYLFDLKSFITAKCLGMAIPGGPKFEPMYKDIIDPADEDWNEFNDINKLIIRQPIRTEYKIAFPFLYNSMPRGVQVSNYHYPMTVYIKPEDPDLPAFYFDPVINPISSRSLVAGVGKSNEDELFYGEEADFELPDFAEPFLEDVPLFTDNTAGGLSLYWAPHPFNTKAGRMRRAEDIPLVKDWYLEHCPAGMPVKVRVSYQKLLKCYVLGFLHKRKPRALNKKYLFRQLKATKFFQTAEIDWVEAGLQ</sequence>
<protein>
    <submittedName>
        <fullName evidence="3">Pre-mRNA-processing-splicing factor 8</fullName>
    </submittedName>
</protein>
<dbReference type="GO" id="GO:0097157">
    <property type="term" value="F:pre-mRNA intronic binding"/>
    <property type="evidence" value="ECO:0007669"/>
    <property type="project" value="TreeGrafter"/>
</dbReference>
<dbReference type="GO" id="GO:0030619">
    <property type="term" value="F:U1 snRNA binding"/>
    <property type="evidence" value="ECO:0007669"/>
    <property type="project" value="TreeGrafter"/>
</dbReference>
<dbReference type="GO" id="GO:0071013">
    <property type="term" value="C:catalytic step 2 spliceosome"/>
    <property type="evidence" value="ECO:0007669"/>
    <property type="project" value="TreeGrafter"/>
</dbReference>
<dbReference type="PANTHER" id="PTHR11140">
    <property type="entry name" value="PRE-MRNA SPLICING FACTOR PRP8"/>
    <property type="match status" value="1"/>
</dbReference>
<name>A0A1R1YD31_9FUNG</name>
<evidence type="ECO:0000313" key="4">
    <source>
        <dbReference type="Proteomes" id="UP000187283"/>
    </source>
</evidence>
<dbReference type="GO" id="GO:0030620">
    <property type="term" value="F:U2 snRNA binding"/>
    <property type="evidence" value="ECO:0007669"/>
    <property type="project" value="TreeGrafter"/>
</dbReference>
<dbReference type="GO" id="GO:0000244">
    <property type="term" value="P:spliceosomal tri-snRNP complex assembly"/>
    <property type="evidence" value="ECO:0007669"/>
    <property type="project" value="TreeGrafter"/>
</dbReference>
<dbReference type="Proteomes" id="UP000187283">
    <property type="component" value="Unassembled WGS sequence"/>
</dbReference>
<dbReference type="PANTHER" id="PTHR11140:SF0">
    <property type="entry name" value="PRE-MRNA-PROCESSING-SPLICING FACTOR 8"/>
    <property type="match status" value="1"/>
</dbReference>
<evidence type="ECO:0000313" key="3">
    <source>
        <dbReference type="EMBL" id="OMJ24817.1"/>
    </source>
</evidence>
<organism evidence="3 4">
    <name type="scientific">Smittium culicis</name>
    <dbReference type="NCBI Taxonomy" id="133412"/>
    <lineage>
        <taxon>Eukaryota</taxon>
        <taxon>Fungi</taxon>
        <taxon>Fungi incertae sedis</taxon>
        <taxon>Zoopagomycota</taxon>
        <taxon>Kickxellomycotina</taxon>
        <taxon>Harpellomycetes</taxon>
        <taxon>Harpellales</taxon>
        <taxon>Legeriomycetaceae</taxon>
        <taxon>Smittium</taxon>
    </lineage>
</organism>
<dbReference type="OrthoDB" id="1931567at2759"/>
<evidence type="ECO:0000259" key="2">
    <source>
        <dbReference type="Pfam" id="PF08083"/>
    </source>
</evidence>